<dbReference type="GeneID" id="78391880"/>
<dbReference type="KEGG" id="mdv:C5Q96_06335"/>
<dbReference type="Proteomes" id="UP000237883">
    <property type="component" value="Chromosome"/>
</dbReference>
<evidence type="ECO:0000259" key="7">
    <source>
        <dbReference type="Pfam" id="PF09335"/>
    </source>
</evidence>
<feature type="transmembrane region" description="Helical" evidence="6">
    <location>
        <begin position="153"/>
        <end position="173"/>
    </location>
</feature>
<keyword evidence="9" id="KW-1185">Reference proteome</keyword>
<dbReference type="AlphaFoldDB" id="A0A2S0L5L6"/>
<evidence type="ECO:0000256" key="5">
    <source>
        <dbReference type="ARBA" id="ARBA00023136"/>
    </source>
</evidence>
<dbReference type="GO" id="GO:0005886">
    <property type="term" value="C:plasma membrane"/>
    <property type="evidence" value="ECO:0007669"/>
    <property type="project" value="UniProtKB-SubCell"/>
</dbReference>
<accession>A0A2S0L5L6</accession>
<evidence type="ECO:0000313" key="9">
    <source>
        <dbReference type="Proteomes" id="UP000237883"/>
    </source>
</evidence>
<feature type="transmembrane region" description="Helical" evidence="6">
    <location>
        <begin position="106"/>
        <end position="126"/>
    </location>
</feature>
<feature type="transmembrane region" description="Helical" evidence="6">
    <location>
        <begin position="180"/>
        <end position="201"/>
    </location>
</feature>
<comment type="similarity">
    <text evidence="6">Belongs to the TVP38/TMEM64 family.</text>
</comment>
<feature type="domain" description="VTT" evidence="7">
    <location>
        <begin position="86"/>
        <end position="202"/>
    </location>
</feature>
<dbReference type="PANTHER" id="PTHR12677:SF59">
    <property type="entry name" value="GOLGI APPARATUS MEMBRANE PROTEIN TVP38-RELATED"/>
    <property type="match status" value="1"/>
</dbReference>
<organism evidence="8 9">
    <name type="scientific">Mogibacterium diversum</name>
    <dbReference type="NCBI Taxonomy" id="114527"/>
    <lineage>
        <taxon>Bacteria</taxon>
        <taxon>Bacillati</taxon>
        <taxon>Bacillota</taxon>
        <taxon>Clostridia</taxon>
        <taxon>Peptostreptococcales</taxon>
        <taxon>Anaerovoracaceae</taxon>
        <taxon>Mogibacterium</taxon>
    </lineage>
</organism>
<dbReference type="Pfam" id="PF09335">
    <property type="entry name" value="VTT_dom"/>
    <property type="match status" value="1"/>
</dbReference>
<keyword evidence="4 6" id="KW-1133">Transmembrane helix</keyword>
<feature type="transmembrane region" description="Helical" evidence="6">
    <location>
        <begin position="68"/>
        <end position="94"/>
    </location>
</feature>
<dbReference type="EMBL" id="CP027228">
    <property type="protein sequence ID" value="AVM48484.1"/>
    <property type="molecule type" value="Genomic_DNA"/>
</dbReference>
<evidence type="ECO:0000256" key="3">
    <source>
        <dbReference type="ARBA" id="ARBA00022692"/>
    </source>
</evidence>
<name>A0A2S0L5L6_9FIRM</name>
<evidence type="ECO:0000313" key="8">
    <source>
        <dbReference type="EMBL" id="AVM48484.1"/>
    </source>
</evidence>
<feature type="transmembrane region" description="Helical" evidence="6">
    <location>
        <begin position="207"/>
        <end position="229"/>
    </location>
</feature>
<protein>
    <recommendedName>
        <fullName evidence="6">TVP38/TMEM64 family membrane protein</fullName>
    </recommendedName>
</protein>
<dbReference type="InterPro" id="IPR015414">
    <property type="entry name" value="TMEM64"/>
</dbReference>
<comment type="subcellular location">
    <subcellularLocation>
        <location evidence="1 6">Cell membrane</location>
        <topology evidence="1 6">Multi-pass membrane protein</topology>
    </subcellularLocation>
</comment>
<evidence type="ECO:0000256" key="4">
    <source>
        <dbReference type="ARBA" id="ARBA00022989"/>
    </source>
</evidence>
<reference evidence="9" key="1">
    <citation type="submission" date="2018-02" db="EMBL/GenBank/DDBJ databases">
        <authorList>
            <person name="Holder M.E."/>
            <person name="Ajami N.J."/>
            <person name="Petrosino J.F."/>
        </authorList>
    </citation>
    <scope>NUCLEOTIDE SEQUENCE [LARGE SCALE GENOMIC DNA]</scope>
    <source>
        <strain evidence="9">CCUG 47132</strain>
    </source>
</reference>
<feature type="transmembrane region" description="Helical" evidence="6">
    <location>
        <begin position="20"/>
        <end position="40"/>
    </location>
</feature>
<evidence type="ECO:0000256" key="6">
    <source>
        <dbReference type="RuleBase" id="RU366058"/>
    </source>
</evidence>
<keyword evidence="3 6" id="KW-0812">Transmembrane</keyword>
<evidence type="ECO:0000256" key="1">
    <source>
        <dbReference type="ARBA" id="ARBA00004651"/>
    </source>
</evidence>
<keyword evidence="2 6" id="KW-1003">Cell membrane</keyword>
<proteinExistence type="inferred from homology"/>
<sequence length="240" mass="26619">MNIEKHETVSKKRKNIIKKAVLLTVLLICIICYIAVPSIHNTINRVFEMFKSGDFMVVKDFVKSYGPYAAVISFLLMILQSIAAPLPSFLITFANANLFGWVKGAILSWTSAMVGATLCFYIARILGRDAVEKLTSKRGLEQIDEFFQRHGRMSILIARLLPFISFDIVSYAAGLTSISFLEFIVATGLGQLPATIIYSYVGGMLTGGAKLLVTGLFILFGVSGIIFLIRQVYIEKNKEK</sequence>
<evidence type="ECO:0000256" key="2">
    <source>
        <dbReference type="ARBA" id="ARBA00022475"/>
    </source>
</evidence>
<gene>
    <name evidence="8" type="ORF">C5Q96_06335</name>
</gene>
<keyword evidence="5 6" id="KW-0472">Membrane</keyword>
<dbReference type="RefSeq" id="WP_106057539.1">
    <property type="nucleotide sequence ID" value="NZ_CP027228.1"/>
</dbReference>
<dbReference type="PANTHER" id="PTHR12677">
    <property type="entry name" value="GOLGI APPARATUS MEMBRANE PROTEIN TVP38-RELATED"/>
    <property type="match status" value="1"/>
</dbReference>
<dbReference type="OrthoDB" id="9812980at2"/>
<dbReference type="InterPro" id="IPR032816">
    <property type="entry name" value="VTT_dom"/>
</dbReference>